<evidence type="ECO:0000256" key="10">
    <source>
        <dbReference type="PROSITE-ProRule" id="PRU00283"/>
    </source>
</evidence>
<keyword evidence="4 9" id="KW-0863">Zinc-finger</keyword>
<dbReference type="Proteomes" id="UP000051952">
    <property type="component" value="Unassembled WGS sequence"/>
</dbReference>
<evidence type="ECO:0000256" key="7">
    <source>
        <dbReference type="ARBA" id="ARBA00023175"/>
    </source>
</evidence>
<dbReference type="GO" id="GO:0008017">
    <property type="term" value="F:microtubule binding"/>
    <property type="evidence" value="ECO:0007669"/>
    <property type="project" value="InterPro"/>
</dbReference>
<accession>A0A0S4IJP8</accession>
<evidence type="ECO:0000256" key="8">
    <source>
        <dbReference type="ARBA" id="ARBA00061030"/>
    </source>
</evidence>
<name>A0A0S4IJP8_BODSA</name>
<feature type="domain" description="Kinesin motor" evidence="13">
    <location>
        <begin position="15"/>
        <end position="335"/>
    </location>
</feature>
<keyword evidence="5 9" id="KW-0862">Zinc</keyword>
<dbReference type="SMART" id="SM00129">
    <property type="entry name" value="KISc"/>
    <property type="match status" value="1"/>
</dbReference>
<evidence type="ECO:0000313" key="15">
    <source>
        <dbReference type="EMBL" id="CUE58811.1"/>
    </source>
</evidence>
<evidence type="ECO:0000256" key="1">
    <source>
        <dbReference type="ARBA" id="ARBA00022701"/>
    </source>
</evidence>
<dbReference type="GO" id="GO:0005874">
    <property type="term" value="C:microtubule"/>
    <property type="evidence" value="ECO:0007669"/>
    <property type="project" value="UniProtKB-KW"/>
</dbReference>
<feature type="region of interest" description="Disordered" evidence="12">
    <location>
        <begin position="1"/>
        <end position="34"/>
    </location>
</feature>
<feature type="region of interest" description="Disordered" evidence="12">
    <location>
        <begin position="526"/>
        <end position="575"/>
    </location>
</feature>
<evidence type="ECO:0000256" key="6">
    <source>
        <dbReference type="ARBA" id="ARBA00022840"/>
    </source>
</evidence>
<dbReference type="InterPro" id="IPR019821">
    <property type="entry name" value="Kinesin_motor_CS"/>
</dbReference>
<feature type="zinc finger region" description="TRAF-type" evidence="9">
    <location>
        <begin position="414"/>
        <end position="459"/>
    </location>
</feature>
<dbReference type="PRINTS" id="PR00380">
    <property type="entry name" value="KINESINHEAVY"/>
</dbReference>
<dbReference type="FunFam" id="3.40.850.10:FF:000012">
    <property type="entry name" value="Kinesin-like protein"/>
    <property type="match status" value="1"/>
</dbReference>
<feature type="compositionally biased region" description="Low complexity" evidence="12">
    <location>
        <begin position="550"/>
        <end position="566"/>
    </location>
</feature>
<feature type="binding site" evidence="10">
    <location>
        <begin position="103"/>
        <end position="110"/>
    </location>
    <ligand>
        <name>ATP</name>
        <dbReference type="ChEBI" id="CHEBI:30616"/>
    </ligand>
</feature>
<dbReference type="InterPro" id="IPR013083">
    <property type="entry name" value="Znf_RING/FYVE/PHD"/>
</dbReference>
<dbReference type="OrthoDB" id="3176171at2759"/>
<dbReference type="Gene3D" id="3.30.40.10">
    <property type="entry name" value="Zinc/RING finger domain, C3HC4 (zinc finger)"/>
    <property type="match status" value="3"/>
</dbReference>
<dbReference type="GO" id="GO:0008270">
    <property type="term" value="F:zinc ion binding"/>
    <property type="evidence" value="ECO:0007669"/>
    <property type="project" value="UniProtKB-KW"/>
</dbReference>
<dbReference type="EMBL" id="CYKH01000012">
    <property type="protein sequence ID" value="CUE58811.1"/>
    <property type="molecule type" value="Genomic_DNA"/>
</dbReference>
<evidence type="ECO:0000256" key="4">
    <source>
        <dbReference type="ARBA" id="ARBA00022771"/>
    </source>
</evidence>
<evidence type="ECO:0000313" key="16">
    <source>
        <dbReference type="Proteomes" id="UP000051952"/>
    </source>
</evidence>
<keyword evidence="16" id="KW-1185">Reference proteome</keyword>
<dbReference type="GO" id="GO:0007019">
    <property type="term" value="P:microtubule depolymerization"/>
    <property type="evidence" value="ECO:0007669"/>
    <property type="project" value="TreeGrafter"/>
</dbReference>
<reference evidence="16" key="1">
    <citation type="submission" date="2015-09" db="EMBL/GenBank/DDBJ databases">
        <authorList>
            <consortium name="Pathogen Informatics"/>
        </authorList>
    </citation>
    <scope>NUCLEOTIDE SEQUENCE [LARGE SCALE GENOMIC DNA]</scope>
    <source>
        <strain evidence="16">Lake Konstanz</strain>
    </source>
</reference>
<dbReference type="InterPro" id="IPR027640">
    <property type="entry name" value="Kinesin-like_fam"/>
</dbReference>
<keyword evidence="3 10" id="KW-0547">Nucleotide-binding</keyword>
<keyword evidence="6 10" id="KW-0067">ATP-binding</keyword>
<dbReference type="PROSITE" id="PS50067">
    <property type="entry name" value="KINESIN_MOTOR_2"/>
    <property type="match status" value="1"/>
</dbReference>
<dbReference type="Pfam" id="PF00225">
    <property type="entry name" value="Kinesin"/>
    <property type="match status" value="1"/>
</dbReference>
<dbReference type="InterPro" id="IPR001293">
    <property type="entry name" value="Znf_TRAF"/>
</dbReference>
<dbReference type="SUPFAM" id="SSF49599">
    <property type="entry name" value="TRAF domain-like"/>
    <property type="match status" value="2"/>
</dbReference>
<dbReference type="CDD" id="cd01367">
    <property type="entry name" value="KISc_KIF2_like"/>
    <property type="match status" value="1"/>
</dbReference>
<dbReference type="AlphaFoldDB" id="A0A0S4IJP8"/>
<evidence type="ECO:0000259" key="14">
    <source>
        <dbReference type="PROSITE" id="PS50145"/>
    </source>
</evidence>
<dbReference type="PANTHER" id="PTHR47971">
    <property type="entry name" value="KINESIN-RELATED PROTEIN 6"/>
    <property type="match status" value="1"/>
</dbReference>
<dbReference type="Pfam" id="PF02176">
    <property type="entry name" value="zf-TRAF"/>
    <property type="match status" value="2"/>
</dbReference>
<dbReference type="PANTHER" id="PTHR47971:SF4">
    <property type="entry name" value="KINESIN-LIKE PROTEIN"/>
    <property type="match status" value="1"/>
</dbReference>
<dbReference type="GO" id="GO:0007018">
    <property type="term" value="P:microtubule-based movement"/>
    <property type="evidence" value="ECO:0007669"/>
    <property type="project" value="InterPro"/>
</dbReference>
<dbReference type="VEuPathDB" id="TriTrypDB:BSAL_49315"/>
<evidence type="ECO:0000256" key="12">
    <source>
        <dbReference type="SAM" id="MobiDB-lite"/>
    </source>
</evidence>
<keyword evidence="1 11" id="KW-0493">Microtubule</keyword>
<proteinExistence type="inferred from homology"/>
<evidence type="ECO:0000256" key="5">
    <source>
        <dbReference type="ARBA" id="ARBA00022833"/>
    </source>
</evidence>
<dbReference type="PROSITE" id="PS00411">
    <property type="entry name" value="KINESIN_MOTOR_1"/>
    <property type="match status" value="1"/>
</dbReference>
<gene>
    <name evidence="15" type="ORF">BSAL_49315</name>
</gene>
<evidence type="ECO:0000256" key="2">
    <source>
        <dbReference type="ARBA" id="ARBA00022723"/>
    </source>
</evidence>
<feature type="compositionally biased region" description="Low complexity" evidence="12">
    <location>
        <begin position="527"/>
        <end position="542"/>
    </location>
</feature>
<dbReference type="InterPro" id="IPR001752">
    <property type="entry name" value="Kinesin_motor_dom"/>
</dbReference>
<dbReference type="GO" id="GO:0005524">
    <property type="term" value="F:ATP binding"/>
    <property type="evidence" value="ECO:0007669"/>
    <property type="project" value="UniProtKB-UniRule"/>
</dbReference>
<feature type="domain" description="TRAF-type" evidence="14">
    <location>
        <begin position="414"/>
        <end position="459"/>
    </location>
</feature>
<dbReference type="GO" id="GO:0003777">
    <property type="term" value="F:microtubule motor activity"/>
    <property type="evidence" value="ECO:0007669"/>
    <property type="project" value="InterPro"/>
</dbReference>
<sequence length="749" mass="82320">MTEDVDDGGNDRSTTISVAVRKRPKIKKEDRENDVVRSENDTAITVYAPKMRVDLTPVIEPNTFLFDNVFDERATNDDVYRATTKPLLETVRRGGSAVVFAFGQTGSGKTYTMLGHSELDPGIYSLAVADMLLLVEHEMSLTASFYEVYGSKLFDLLNDRGEVKVLQDEYKNIHIVGLRERPVDTAADLTELMRAGQSLRACGTTSANDRSSRSHAVLVLNLKQSSQDAAGLFGRMTFVDLAGSERASDTQNADKQTRREGAEINKSLLALKECIRAMGLKKRHIPFRGSKLTQILRESFIGNCQTCMIANVSPCQSHCEDTLNTLRYADRIKGLRGNGGGNEDADAPIPCANCGLPIFIGDRHVCRKVVAQCPHCRQEVSKDKMDSHLAECKELPLRCPHCNERVLQGELPRHNRKCSRFPTRCGPCGEIVARNMMEKHVQTECMQSKGACRYCRGQFLRMDLAGHEESCGHMQICCHYCLMVVKKAKMESHLAECSNNPQRIQRPRNEPAGAGNAVARKISMYRAANNNSPQPPSTTNAVPRRRPSARSRSPAQVSSGGQVTQFPQPPATPQAIGALKPRHAVLTSQGSCKYCARFVAPAVMANHVKNDCMYVPVHCPYEPYGCKWDNMRAKLPGHIIESTSEHLDMVQRYAEVMAKENHLLKEKIANLEDGAGGSLSPPPALLAPVHVGMSRDERPLSLDNLMDDDERSDVAGGSTTSSHIDAANILNARSPTITFVAAAASDGSA</sequence>
<dbReference type="InterPro" id="IPR027417">
    <property type="entry name" value="P-loop_NTPase"/>
</dbReference>
<evidence type="ECO:0000259" key="13">
    <source>
        <dbReference type="PROSITE" id="PS50067"/>
    </source>
</evidence>
<dbReference type="PROSITE" id="PS50145">
    <property type="entry name" value="ZF_TRAF"/>
    <property type="match status" value="1"/>
</dbReference>
<protein>
    <recommendedName>
        <fullName evidence="11">Kinesin-like protein</fullName>
    </recommendedName>
</protein>
<keyword evidence="7 10" id="KW-0505">Motor protein</keyword>
<comment type="similarity">
    <text evidence="8">Belongs to the TRAFAC class myosin-kinesin ATPase superfamily. Kinesin family. KIN-13 subfamily.</text>
</comment>
<dbReference type="InterPro" id="IPR036961">
    <property type="entry name" value="Kinesin_motor_dom_sf"/>
</dbReference>
<evidence type="ECO:0000256" key="9">
    <source>
        <dbReference type="PROSITE-ProRule" id="PRU00207"/>
    </source>
</evidence>
<organism evidence="15 16">
    <name type="scientific">Bodo saltans</name>
    <name type="common">Flagellated protozoan</name>
    <dbReference type="NCBI Taxonomy" id="75058"/>
    <lineage>
        <taxon>Eukaryota</taxon>
        <taxon>Discoba</taxon>
        <taxon>Euglenozoa</taxon>
        <taxon>Kinetoplastea</taxon>
        <taxon>Metakinetoplastina</taxon>
        <taxon>Eubodonida</taxon>
        <taxon>Bodonidae</taxon>
        <taxon>Bodo</taxon>
    </lineage>
</organism>
<evidence type="ECO:0000256" key="3">
    <source>
        <dbReference type="ARBA" id="ARBA00022741"/>
    </source>
</evidence>
<dbReference type="SUPFAM" id="SSF52540">
    <property type="entry name" value="P-loop containing nucleoside triphosphate hydrolases"/>
    <property type="match status" value="1"/>
</dbReference>
<dbReference type="Gene3D" id="3.40.850.10">
    <property type="entry name" value="Kinesin motor domain"/>
    <property type="match status" value="1"/>
</dbReference>
<evidence type="ECO:0000256" key="11">
    <source>
        <dbReference type="RuleBase" id="RU000394"/>
    </source>
</evidence>
<keyword evidence="2 9" id="KW-0479">Metal-binding</keyword>